<comment type="caution">
    <text evidence="2">The sequence shown here is derived from an EMBL/GenBank/DDBJ whole genome shotgun (WGS) entry which is preliminary data.</text>
</comment>
<feature type="region of interest" description="Disordered" evidence="1">
    <location>
        <begin position="78"/>
        <end position="104"/>
    </location>
</feature>
<organism evidence="2 3">
    <name type="scientific">Marinomonas transparens</name>
    <dbReference type="NCBI Taxonomy" id="2795388"/>
    <lineage>
        <taxon>Bacteria</taxon>
        <taxon>Pseudomonadati</taxon>
        <taxon>Pseudomonadota</taxon>
        <taxon>Gammaproteobacteria</taxon>
        <taxon>Oceanospirillales</taxon>
        <taxon>Oceanospirillaceae</taxon>
        <taxon>Marinomonas</taxon>
    </lineage>
</organism>
<dbReference type="InterPro" id="IPR009813">
    <property type="entry name" value="Uncharacterised_YebG"/>
</dbReference>
<proteinExistence type="predicted"/>
<evidence type="ECO:0000256" key="1">
    <source>
        <dbReference type="SAM" id="MobiDB-lite"/>
    </source>
</evidence>
<dbReference type="AlphaFoldDB" id="A0A934JUY9"/>
<accession>A0A934JUY9</accession>
<dbReference type="InterPro" id="IPR038627">
    <property type="entry name" value="YebG-like_sf"/>
</dbReference>
<evidence type="ECO:0000313" key="3">
    <source>
        <dbReference type="Proteomes" id="UP000628710"/>
    </source>
</evidence>
<name>A0A934JUY9_9GAMM</name>
<sequence length="143" mass="15870">MPVVIKYVVERDGIEKMTFTSKAEADAYDKLLDTADALYEFLDNSPLAGDQKQKEALSMYLAENKDSLLEAIGSKKKLTSKNKKTNKETKATPQLELTEGATREPLEDLVIEPDEDAVYEEDDTTVILDGDELVDYTESNAAA</sequence>
<dbReference type="Proteomes" id="UP000628710">
    <property type="component" value="Unassembled WGS sequence"/>
</dbReference>
<dbReference type="Gene3D" id="1.10.10.710">
    <property type="entry name" value="PSPTO_1197 like"/>
    <property type="match status" value="1"/>
</dbReference>
<protein>
    <submittedName>
        <fullName evidence="2">YebG family protein</fullName>
    </submittedName>
</protein>
<keyword evidence="3" id="KW-1185">Reference proteome</keyword>
<dbReference type="Pfam" id="PF07130">
    <property type="entry name" value="YebG"/>
    <property type="match status" value="1"/>
</dbReference>
<gene>
    <name evidence="2" type="ORF">I8J31_13885</name>
</gene>
<dbReference type="EMBL" id="JAEMNX010000017">
    <property type="protein sequence ID" value="MBJ7538772.1"/>
    <property type="molecule type" value="Genomic_DNA"/>
</dbReference>
<dbReference type="RefSeq" id="WP_199469173.1">
    <property type="nucleotide sequence ID" value="NZ_JAEMNX010000017.1"/>
</dbReference>
<evidence type="ECO:0000313" key="2">
    <source>
        <dbReference type="EMBL" id="MBJ7538772.1"/>
    </source>
</evidence>
<reference evidence="2" key="1">
    <citation type="submission" date="2020-12" db="EMBL/GenBank/DDBJ databases">
        <title>Marinomonas arctica sp. nov., a psychrotolerant bacterium isolated from the Arctic.</title>
        <authorList>
            <person name="Zhang Y."/>
        </authorList>
    </citation>
    <scope>NUCLEOTIDE SEQUENCE</scope>
    <source>
        <strain evidence="2">C1424</strain>
    </source>
</reference>